<dbReference type="PaxDb" id="3880-AES93632"/>
<dbReference type="EMBL" id="CM001221">
    <property type="protein sequence ID" value="AES93632.1"/>
    <property type="molecule type" value="Genomic_DNA"/>
</dbReference>
<name>G7K298_MEDTR</name>
<dbReference type="AlphaFoldDB" id="G7K298"/>
<accession>G7K298</accession>
<dbReference type="EnsemblPlants" id="AES93632">
    <property type="protein sequence ID" value="AES93632"/>
    <property type="gene ID" value="MTR_5g005790"/>
</dbReference>
<evidence type="ECO:0000313" key="3">
    <source>
        <dbReference type="Proteomes" id="UP000002051"/>
    </source>
</evidence>
<evidence type="ECO:0000313" key="2">
    <source>
        <dbReference type="EnsemblPlants" id="AES93632"/>
    </source>
</evidence>
<sequence length="123" mass="13973">MTKSKDPKCHQVAGKLCKAITLYIFPHEVVRSYNFHLRVVAFLNPANLYFYQVNSVGSLGGARGTVHIEARTTPQVRETPHSYPKPQGYGFMGHLTYNVFNLYYFIQCGTYNSHLQTNTSPQV</sequence>
<evidence type="ECO:0000313" key="1">
    <source>
        <dbReference type="EMBL" id="AES93632.1"/>
    </source>
</evidence>
<organism evidence="1 3">
    <name type="scientific">Medicago truncatula</name>
    <name type="common">Barrel medic</name>
    <name type="synonym">Medicago tribuloides</name>
    <dbReference type="NCBI Taxonomy" id="3880"/>
    <lineage>
        <taxon>Eukaryota</taxon>
        <taxon>Viridiplantae</taxon>
        <taxon>Streptophyta</taxon>
        <taxon>Embryophyta</taxon>
        <taxon>Tracheophyta</taxon>
        <taxon>Spermatophyta</taxon>
        <taxon>Magnoliopsida</taxon>
        <taxon>eudicotyledons</taxon>
        <taxon>Gunneridae</taxon>
        <taxon>Pentapetalae</taxon>
        <taxon>rosids</taxon>
        <taxon>fabids</taxon>
        <taxon>Fabales</taxon>
        <taxon>Fabaceae</taxon>
        <taxon>Papilionoideae</taxon>
        <taxon>50 kb inversion clade</taxon>
        <taxon>NPAAA clade</taxon>
        <taxon>Hologalegina</taxon>
        <taxon>IRL clade</taxon>
        <taxon>Trifolieae</taxon>
        <taxon>Medicago</taxon>
    </lineage>
</organism>
<dbReference type="HOGENOM" id="CLU_2018629_0_0_1"/>
<protein>
    <submittedName>
        <fullName evidence="1 2">Uncharacterized protein</fullName>
    </submittedName>
</protein>
<reference evidence="2" key="3">
    <citation type="submission" date="2015-04" db="UniProtKB">
        <authorList>
            <consortium name="EnsemblPlants"/>
        </authorList>
    </citation>
    <scope>IDENTIFICATION</scope>
    <source>
        <strain evidence="2">cv. Jemalong A17</strain>
    </source>
</reference>
<dbReference type="Proteomes" id="UP000002051">
    <property type="component" value="Chromosome 5"/>
</dbReference>
<reference evidence="1 3" key="2">
    <citation type="journal article" date="2014" name="BMC Genomics">
        <title>An improved genome release (version Mt4.0) for the model legume Medicago truncatula.</title>
        <authorList>
            <person name="Tang H."/>
            <person name="Krishnakumar V."/>
            <person name="Bidwell S."/>
            <person name="Rosen B."/>
            <person name="Chan A."/>
            <person name="Zhou S."/>
            <person name="Gentzbittel L."/>
            <person name="Childs K.L."/>
            <person name="Yandell M."/>
            <person name="Gundlach H."/>
            <person name="Mayer K.F."/>
            <person name="Schwartz D.C."/>
            <person name="Town C.D."/>
        </authorList>
    </citation>
    <scope>GENOME REANNOTATION</scope>
    <source>
        <strain evidence="2 3">cv. Jemalong A17</strain>
    </source>
</reference>
<reference evidence="1 3" key="1">
    <citation type="journal article" date="2011" name="Nature">
        <title>The Medicago genome provides insight into the evolution of rhizobial symbioses.</title>
        <authorList>
            <person name="Young N.D."/>
            <person name="Debelle F."/>
            <person name="Oldroyd G.E."/>
            <person name="Geurts R."/>
            <person name="Cannon S.B."/>
            <person name="Udvardi M.K."/>
            <person name="Benedito V.A."/>
            <person name="Mayer K.F."/>
            <person name="Gouzy J."/>
            <person name="Schoof H."/>
            <person name="Van de Peer Y."/>
            <person name="Proost S."/>
            <person name="Cook D.R."/>
            <person name="Meyers B.C."/>
            <person name="Spannagl M."/>
            <person name="Cheung F."/>
            <person name="De Mita S."/>
            <person name="Krishnakumar V."/>
            <person name="Gundlach H."/>
            <person name="Zhou S."/>
            <person name="Mudge J."/>
            <person name="Bharti A.K."/>
            <person name="Murray J.D."/>
            <person name="Naoumkina M.A."/>
            <person name="Rosen B."/>
            <person name="Silverstein K.A."/>
            <person name="Tang H."/>
            <person name="Rombauts S."/>
            <person name="Zhao P.X."/>
            <person name="Zhou P."/>
            <person name="Barbe V."/>
            <person name="Bardou P."/>
            <person name="Bechner M."/>
            <person name="Bellec A."/>
            <person name="Berger A."/>
            <person name="Berges H."/>
            <person name="Bidwell S."/>
            <person name="Bisseling T."/>
            <person name="Choisne N."/>
            <person name="Couloux A."/>
            <person name="Denny R."/>
            <person name="Deshpande S."/>
            <person name="Dai X."/>
            <person name="Doyle J.J."/>
            <person name="Dudez A.M."/>
            <person name="Farmer A.D."/>
            <person name="Fouteau S."/>
            <person name="Franken C."/>
            <person name="Gibelin C."/>
            <person name="Gish J."/>
            <person name="Goldstein S."/>
            <person name="Gonzalez A.J."/>
            <person name="Green P.J."/>
            <person name="Hallab A."/>
            <person name="Hartog M."/>
            <person name="Hua A."/>
            <person name="Humphray S.J."/>
            <person name="Jeong D.H."/>
            <person name="Jing Y."/>
            <person name="Jocker A."/>
            <person name="Kenton S.M."/>
            <person name="Kim D.J."/>
            <person name="Klee K."/>
            <person name="Lai H."/>
            <person name="Lang C."/>
            <person name="Lin S."/>
            <person name="Macmil S.L."/>
            <person name="Magdelenat G."/>
            <person name="Matthews L."/>
            <person name="McCorrison J."/>
            <person name="Monaghan E.L."/>
            <person name="Mun J.H."/>
            <person name="Najar F.Z."/>
            <person name="Nicholson C."/>
            <person name="Noirot C."/>
            <person name="O'Bleness M."/>
            <person name="Paule C.R."/>
            <person name="Poulain J."/>
            <person name="Prion F."/>
            <person name="Qin B."/>
            <person name="Qu C."/>
            <person name="Retzel E.F."/>
            <person name="Riddle C."/>
            <person name="Sallet E."/>
            <person name="Samain S."/>
            <person name="Samson N."/>
            <person name="Sanders I."/>
            <person name="Saurat O."/>
            <person name="Scarpelli C."/>
            <person name="Schiex T."/>
            <person name="Segurens B."/>
            <person name="Severin A.J."/>
            <person name="Sherrier D.J."/>
            <person name="Shi R."/>
            <person name="Sims S."/>
            <person name="Singer S.R."/>
            <person name="Sinharoy S."/>
            <person name="Sterck L."/>
            <person name="Viollet A."/>
            <person name="Wang B.B."/>
            <person name="Wang K."/>
            <person name="Wang M."/>
            <person name="Wang X."/>
            <person name="Warfsmann J."/>
            <person name="Weissenbach J."/>
            <person name="White D.D."/>
            <person name="White J.D."/>
            <person name="Wiley G.B."/>
            <person name="Wincker P."/>
            <person name="Xing Y."/>
            <person name="Yang L."/>
            <person name="Yao Z."/>
            <person name="Ying F."/>
            <person name="Zhai J."/>
            <person name="Zhou L."/>
            <person name="Zuber A."/>
            <person name="Denarie J."/>
            <person name="Dixon R.A."/>
            <person name="May G.D."/>
            <person name="Schwartz D.C."/>
            <person name="Rogers J."/>
            <person name="Quetier F."/>
            <person name="Town C.D."/>
            <person name="Roe B.A."/>
        </authorList>
    </citation>
    <scope>NUCLEOTIDE SEQUENCE [LARGE SCALE GENOMIC DNA]</scope>
    <source>
        <strain evidence="1">A17</strain>
        <strain evidence="2 3">cv. Jemalong A17</strain>
    </source>
</reference>
<keyword evidence="3" id="KW-1185">Reference proteome</keyword>
<proteinExistence type="predicted"/>
<gene>
    <name evidence="1" type="ordered locus">MTR_5g005790</name>
</gene>